<evidence type="ECO:0000313" key="2">
    <source>
        <dbReference type="Proteomes" id="UP000287233"/>
    </source>
</evidence>
<dbReference type="Proteomes" id="UP000287233">
    <property type="component" value="Chromosome"/>
</dbReference>
<reference evidence="2" key="1">
    <citation type="submission" date="2018-12" db="EMBL/GenBank/DDBJ databases">
        <title>Complete genome sequence of an uncultured bacterium of the candidate phylum Bipolaricaulota.</title>
        <authorList>
            <person name="Kadnikov V.V."/>
            <person name="Mardanov A.V."/>
            <person name="Beletsky A.V."/>
            <person name="Frank Y.A."/>
            <person name="Karnachuk O.V."/>
            <person name="Ravin N.V."/>
        </authorList>
    </citation>
    <scope>NUCLEOTIDE SEQUENCE [LARGE SCALE GENOMIC DNA]</scope>
</reference>
<accession>A0A410FSC9</accession>
<dbReference type="KEGG" id="bih:BIP78_0103"/>
<dbReference type="AlphaFoldDB" id="A0A410FSC9"/>
<protein>
    <recommendedName>
        <fullName evidence="3">Peptidase C39-like domain-containing protein</fullName>
    </recommendedName>
</protein>
<sequence length="296" mass="30991">MRSWAPVVLCVLVGVVGAGQGCVLAVSGDGLEGRYITGVPDMPQPPPNPLGFPSVDNWSGPLAAASAIAYLGTTVGGWPRGVSGNLSPAEVSAYLGYFMATNGVGSPDRANAVLGLPGTIVDDLVAGIREFARWDPVHRFRTPPPAMLNKAGFDADVVLIAGFGLDSAQYRAGLSRGSPPLVVFRYWNPLDSGHALWVTGSGYRVRVQFYTWGPEIRSSKDSSVAGAGVPLEVWDPDRGVGHVAVGEGFLVGDPDGAGPLPSTLWLLLRDTWGATAEHVAIPWGEVVALVLVSRAR</sequence>
<proteinExistence type="predicted"/>
<evidence type="ECO:0008006" key="3">
    <source>
        <dbReference type="Google" id="ProtNLM"/>
    </source>
</evidence>
<organism evidence="1 2">
    <name type="scientific">Bipolaricaulis sibiricus</name>
    <dbReference type="NCBI Taxonomy" id="2501609"/>
    <lineage>
        <taxon>Bacteria</taxon>
        <taxon>Candidatus Bipolaricaulota</taxon>
        <taxon>Candidatus Bipolaricaulia</taxon>
        <taxon>Candidatus Bipolaricaulales</taxon>
        <taxon>Candidatus Bipolaricaulaceae</taxon>
        <taxon>Candidatus Bipolaricaulis</taxon>
    </lineage>
</organism>
<gene>
    <name evidence="1" type="ORF">BIP78_0103</name>
</gene>
<dbReference type="EMBL" id="CP034928">
    <property type="protein sequence ID" value="QAA75871.1"/>
    <property type="molecule type" value="Genomic_DNA"/>
</dbReference>
<name>A0A410FSC9_BIPS1</name>
<evidence type="ECO:0000313" key="1">
    <source>
        <dbReference type="EMBL" id="QAA75871.1"/>
    </source>
</evidence>
<dbReference type="PROSITE" id="PS51257">
    <property type="entry name" value="PROKAR_LIPOPROTEIN"/>
    <property type="match status" value="1"/>
</dbReference>